<dbReference type="AlphaFoldDB" id="A0A8W8HXA0"/>
<dbReference type="PROSITE" id="PS50994">
    <property type="entry name" value="INTEGRASE"/>
    <property type="match status" value="1"/>
</dbReference>
<evidence type="ECO:0000313" key="4">
    <source>
        <dbReference type="Proteomes" id="UP000005408"/>
    </source>
</evidence>
<feature type="domain" description="Integrase catalytic" evidence="2">
    <location>
        <begin position="1"/>
        <end position="75"/>
    </location>
</feature>
<dbReference type="GO" id="GO:0003676">
    <property type="term" value="F:nucleic acid binding"/>
    <property type="evidence" value="ECO:0007669"/>
    <property type="project" value="InterPro"/>
</dbReference>
<dbReference type="Proteomes" id="UP000005408">
    <property type="component" value="Unassembled WGS sequence"/>
</dbReference>
<dbReference type="Gene3D" id="3.30.420.10">
    <property type="entry name" value="Ribonuclease H-like superfamily/Ribonuclease H"/>
    <property type="match status" value="1"/>
</dbReference>
<dbReference type="GO" id="GO:0015074">
    <property type="term" value="P:DNA integration"/>
    <property type="evidence" value="ECO:0007669"/>
    <property type="project" value="InterPro"/>
</dbReference>
<sequence>MEEFKTRHVNGRPYHPQSQGRVERFNRTVVAHLRTQFVDTRDWPASLPEFYFKYNNRVHRFTKPMTPHQKFLSDPTFPFSLKNRTLIIGTMITTPWNCFPRNRLR</sequence>
<dbReference type="InterPro" id="IPR012337">
    <property type="entry name" value="RNaseH-like_sf"/>
</dbReference>
<name>A0A8W8HXA0_MAGGI</name>
<feature type="region of interest" description="Disordered" evidence="1">
    <location>
        <begin position="1"/>
        <end position="21"/>
    </location>
</feature>
<evidence type="ECO:0000256" key="1">
    <source>
        <dbReference type="SAM" id="MobiDB-lite"/>
    </source>
</evidence>
<keyword evidence="4" id="KW-1185">Reference proteome</keyword>
<proteinExistence type="predicted"/>
<organism evidence="3 4">
    <name type="scientific">Magallana gigas</name>
    <name type="common">Pacific oyster</name>
    <name type="synonym">Crassostrea gigas</name>
    <dbReference type="NCBI Taxonomy" id="29159"/>
    <lineage>
        <taxon>Eukaryota</taxon>
        <taxon>Metazoa</taxon>
        <taxon>Spiralia</taxon>
        <taxon>Lophotrochozoa</taxon>
        <taxon>Mollusca</taxon>
        <taxon>Bivalvia</taxon>
        <taxon>Autobranchia</taxon>
        <taxon>Pteriomorphia</taxon>
        <taxon>Ostreida</taxon>
        <taxon>Ostreoidea</taxon>
        <taxon>Ostreidae</taxon>
        <taxon>Magallana</taxon>
    </lineage>
</organism>
<accession>A0A8W8HXA0</accession>
<dbReference type="SUPFAM" id="SSF53098">
    <property type="entry name" value="Ribonuclease H-like"/>
    <property type="match status" value="1"/>
</dbReference>
<protein>
    <recommendedName>
        <fullName evidence="2">Integrase catalytic domain-containing protein</fullName>
    </recommendedName>
</protein>
<dbReference type="InterPro" id="IPR036397">
    <property type="entry name" value="RNaseH_sf"/>
</dbReference>
<dbReference type="Pfam" id="PF13683">
    <property type="entry name" value="rve_3"/>
    <property type="match status" value="1"/>
</dbReference>
<evidence type="ECO:0000313" key="3">
    <source>
        <dbReference type="EnsemblMetazoa" id="G11394.1:cds"/>
    </source>
</evidence>
<reference evidence="3" key="1">
    <citation type="submission" date="2022-08" db="UniProtKB">
        <authorList>
            <consortium name="EnsemblMetazoa"/>
        </authorList>
    </citation>
    <scope>IDENTIFICATION</scope>
    <source>
        <strain evidence="3">05x7-T-G4-1.051#20</strain>
    </source>
</reference>
<dbReference type="EnsemblMetazoa" id="G11394.1">
    <property type="protein sequence ID" value="G11394.1:cds"/>
    <property type="gene ID" value="G11394"/>
</dbReference>
<evidence type="ECO:0000259" key="2">
    <source>
        <dbReference type="PROSITE" id="PS50994"/>
    </source>
</evidence>
<dbReference type="InterPro" id="IPR001584">
    <property type="entry name" value="Integrase_cat-core"/>
</dbReference>